<reference evidence="2 3" key="1">
    <citation type="journal article" date="2016" name="Nat. Commun.">
        <title>Thousands of microbial genomes shed light on interconnected biogeochemical processes in an aquifer system.</title>
        <authorList>
            <person name="Anantharaman K."/>
            <person name="Brown C.T."/>
            <person name="Hug L.A."/>
            <person name="Sharon I."/>
            <person name="Castelle C.J."/>
            <person name="Probst A.J."/>
            <person name="Thomas B.C."/>
            <person name="Singh A."/>
            <person name="Wilkins M.J."/>
            <person name="Karaoz U."/>
            <person name="Brodie E.L."/>
            <person name="Williams K.H."/>
            <person name="Hubbard S.S."/>
            <person name="Banfield J.F."/>
        </authorList>
    </citation>
    <scope>NUCLEOTIDE SEQUENCE [LARGE SCALE GENOMIC DNA]</scope>
</reference>
<organism evidence="2 3">
    <name type="scientific">Candidatus Roizmanbacteria bacterium RIFCSPHIGHO2_01_FULL_39_12b</name>
    <dbReference type="NCBI Taxonomy" id="1802030"/>
    <lineage>
        <taxon>Bacteria</taxon>
        <taxon>Candidatus Roizmaniibacteriota</taxon>
    </lineage>
</organism>
<dbReference type="AlphaFoldDB" id="A0A1F7G7N6"/>
<gene>
    <name evidence="2" type="ORF">A2690_01555</name>
</gene>
<protein>
    <recommendedName>
        <fullName evidence="1">Putative phage metallopeptidase domain-containing protein</fullName>
    </recommendedName>
</protein>
<accession>A0A1F7G7N6</accession>
<evidence type="ECO:0000313" key="3">
    <source>
        <dbReference type="Proteomes" id="UP000178372"/>
    </source>
</evidence>
<dbReference type="Proteomes" id="UP000178372">
    <property type="component" value="Unassembled WGS sequence"/>
</dbReference>
<comment type="caution">
    <text evidence="2">The sequence shown here is derived from an EMBL/GenBank/DDBJ whole genome shotgun (WGS) entry which is preliminary data.</text>
</comment>
<evidence type="ECO:0000259" key="1">
    <source>
        <dbReference type="Pfam" id="PF18894"/>
    </source>
</evidence>
<name>A0A1F7G7N6_9BACT</name>
<proteinExistence type="predicted"/>
<dbReference type="EMBL" id="MFZF01000039">
    <property type="protein sequence ID" value="OGK14939.1"/>
    <property type="molecule type" value="Genomic_DNA"/>
</dbReference>
<feature type="domain" description="Putative phage metallopeptidase" evidence="1">
    <location>
        <begin position="12"/>
        <end position="109"/>
    </location>
</feature>
<dbReference type="InterPro" id="IPR043998">
    <property type="entry name" value="Put_Metallopep"/>
</dbReference>
<sequence>MFKKKRSLPLGFEDAPDVVKLAKHILHHGHFEHINLSQTFFVRSRNSKTRAYARVWGLSRIFQVAAGYKPTYVVEVLSQYFDKLNDKEKIKVLIHEFMHIPKTFSGALLSHRGPHHRINHKTVDDIYEKFIK</sequence>
<dbReference type="Pfam" id="PF18894">
    <property type="entry name" value="PhageMetallopep"/>
    <property type="match status" value="1"/>
</dbReference>
<evidence type="ECO:0000313" key="2">
    <source>
        <dbReference type="EMBL" id="OGK14939.1"/>
    </source>
</evidence>